<evidence type="ECO:0000256" key="3">
    <source>
        <dbReference type="ARBA" id="ARBA00067672"/>
    </source>
</evidence>
<comment type="pathway">
    <text evidence="1">Hormone biosynthesis.</text>
</comment>
<dbReference type="PANTHER" id="PTHR24305">
    <property type="entry name" value="CYTOCHROME P450"/>
    <property type="match status" value="1"/>
</dbReference>
<accession>A0A7C8M5X9</accession>
<keyword evidence="6" id="KW-0408">Iron</keyword>
<comment type="caution">
    <text evidence="8">The sequence shown here is derived from an EMBL/GenBank/DDBJ whole genome shotgun (WGS) entry which is preliminary data.</text>
</comment>
<keyword evidence="6" id="KW-0479">Metal-binding</keyword>
<dbReference type="PRINTS" id="PR00463">
    <property type="entry name" value="EP450I"/>
</dbReference>
<gene>
    <name evidence="8" type="ORF">BDV95DRAFT_578919</name>
</gene>
<keyword evidence="7" id="KW-0472">Membrane</keyword>
<keyword evidence="2" id="KW-0843">Virulence</keyword>
<reference evidence="8 9" key="1">
    <citation type="submission" date="2020-01" db="EMBL/GenBank/DDBJ databases">
        <authorList>
            <consortium name="DOE Joint Genome Institute"/>
            <person name="Haridas S."/>
            <person name="Albert R."/>
            <person name="Binder M."/>
            <person name="Bloem J."/>
            <person name="Labutti K."/>
            <person name="Salamov A."/>
            <person name="Andreopoulos B."/>
            <person name="Baker S.E."/>
            <person name="Barry K."/>
            <person name="Bills G."/>
            <person name="Bluhm B.H."/>
            <person name="Cannon C."/>
            <person name="Castanera R."/>
            <person name="Culley D.E."/>
            <person name="Daum C."/>
            <person name="Ezra D."/>
            <person name="Gonzalez J.B."/>
            <person name="Henrissat B."/>
            <person name="Kuo A."/>
            <person name="Liang C."/>
            <person name="Lipzen A."/>
            <person name="Lutzoni F."/>
            <person name="Magnuson J."/>
            <person name="Mondo S."/>
            <person name="Nolan M."/>
            <person name="Ohm R."/>
            <person name="Pangilinan J."/>
            <person name="Park H.-J.H."/>
            <person name="Ramirez L."/>
            <person name="Alfaro M."/>
            <person name="Sun H."/>
            <person name="Tritt A."/>
            <person name="Yoshinaga Y."/>
            <person name="Zwiers L.-H.L."/>
            <person name="Turgeon B.G."/>
            <person name="Goodwin S.B."/>
            <person name="Spatafora J.W."/>
            <person name="Crous P.W."/>
            <person name="Grigoriev I.V."/>
        </authorList>
    </citation>
    <scope>NUCLEOTIDE SEQUENCE [LARGE SCALE GENOMIC DNA]</scope>
    <source>
        <strain evidence="8 9">CBS 611.86</strain>
    </source>
</reference>
<dbReference type="PANTHER" id="PTHR24305:SF168">
    <property type="entry name" value="P450, PUTATIVE (EUROFUNG)-RELATED"/>
    <property type="match status" value="1"/>
</dbReference>
<dbReference type="GO" id="GO:0020037">
    <property type="term" value="F:heme binding"/>
    <property type="evidence" value="ECO:0007669"/>
    <property type="project" value="InterPro"/>
</dbReference>
<protein>
    <recommendedName>
        <fullName evidence="4">Cytochrome P450 monooxygenase ABA1</fullName>
    </recommendedName>
    <alternativeName>
        <fullName evidence="5">Abscisic acid biosynthesis protein 1</fullName>
    </alternativeName>
    <alternativeName>
        <fullName evidence="3">Cytochrome P450 monooxygenase aba1</fullName>
    </alternativeName>
</protein>
<dbReference type="InterPro" id="IPR002401">
    <property type="entry name" value="Cyt_P450_E_grp-I"/>
</dbReference>
<dbReference type="SUPFAM" id="SSF48264">
    <property type="entry name" value="Cytochrome P450"/>
    <property type="match status" value="1"/>
</dbReference>
<evidence type="ECO:0000313" key="8">
    <source>
        <dbReference type="EMBL" id="KAF2868641.1"/>
    </source>
</evidence>
<feature type="binding site" description="axial binding residue" evidence="6">
    <location>
        <position position="453"/>
    </location>
    <ligand>
        <name>heme</name>
        <dbReference type="ChEBI" id="CHEBI:30413"/>
    </ligand>
    <ligandPart>
        <name>Fe</name>
        <dbReference type="ChEBI" id="CHEBI:18248"/>
    </ligandPart>
</feature>
<feature type="transmembrane region" description="Helical" evidence="7">
    <location>
        <begin position="16"/>
        <end position="36"/>
    </location>
</feature>
<name>A0A7C8M5X9_9PLEO</name>
<dbReference type="GO" id="GO:0004497">
    <property type="term" value="F:monooxygenase activity"/>
    <property type="evidence" value="ECO:0007669"/>
    <property type="project" value="InterPro"/>
</dbReference>
<dbReference type="AlphaFoldDB" id="A0A7C8M5X9"/>
<evidence type="ECO:0000256" key="7">
    <source>
        <dbReference type="SAM" id="Phobius"/>
    </source>
</evidence>
<dbReference type="InterPro" id="IPR001128">
    <property type="entry name" value="Cyt_P450"/>
</dbReference>
<dbReference type="InterPro" id="IPR050121">
    <property type="entry name" value="Cytochrome_P450_monoxygenase"/>
</dbReference>
<dbReference type="CDD" id="cd11060">
    <property type="entry name" value="CYP57A1-like"/>
    <property type="match status" value="1"/>
</dbReference>
<dbReference type="GO" id="GO:0016705">
    <property type="term" value="F:oxidoreductase activity, acting on paired donors, with incorporation or reduction of molecular oxygen"/>
    <property type="evidence" value="ECO:0007669"/>
    <property type="project" value="InterPro"/>
</dbReference>
<organism evidence="8 9">
    <name type="scientific">Massariosphaeria phaeospora</name>
    <dbReference type="NCBI Taxonomy" id="100035"/>
    <lineage>
        <taxon>Eukaryota</taxon>
        <taxon>Fungi</taxon>
        <taxon>Dikarya</taxon>
        <taxon>Ascomycota</taxon>
        <taxon>Pezizomycotina</taxon>
        <taxon>Dothideomycetes</taxon>
        <taxon>Pleosporomycetidae</taxon>
        <taxon>Pleosporales</taxon>
        <taxon>Pleosporales incertae sedis</taxon>
        <taxon>Massariosphaeria</taxon>
    </lineage>
</organism>
<dbReference type="FunFam" id="1.10.630.10:FF:000076">
    <property type="entry name" value="Cytochrome P450 monooxygenase"/>
    <property type="match status" value="1"/>
</dbReference>
<sequence>MASTQSSTPPTHPSTLVPITSVLSAVFVIYITFSFLQWRRLSHIPGPFWAALTKGWMVRESLRGKQPSALKEVTDAYGSLARIGPNELVTDDPEVLRRMMAVRSTYTRGAWYDAMRFDPGRDNLFSMRDEAAHTKLRSKMAAGYSGKENESMEDTIDDQISKLVHLIETKYLSTANAYRPMDLAQKVQYFTLDVISALAFGRPFGYLDQDDDVYDYIKITTSYIPVMMTVANVPALAKILHSRLFRGLLPTESDKLGFGAFIGVAKKMVAERFGPSAKSCPDMLGSFVRHGLSQEEASGEALLQVIAGSDTSASTIRIVMLNLLTNPTAYRKLQAEIDSGIAAGKVSSPIKDVEGRQLPYLQAAIKEGLRINPPASGVFFKTVPAGGDTIDGKFVPAGTQIGSSPLGIHHSKKIFGPDAELYRPERWLEADEERVADMANTVDLVFHYGKYQCLGKSVAMMEFNKVFVELLRRFDFAIVHAEQPAKIANAGIWIIDDFWVRVTQRQF</sequence>
<keyword evidence="9" id="KW-1185">Reference proteome</keyword>
<evidence type="ECO:0000313" key="9">
    <source>
        <dbReference type="Proteomes" id="UP000481861"/>
    </source>
</evidence>
<dbReference type="PRINTS" id="PR00385">
    <property type="entry name" value="P450"/>
</dbReference>
<keyword evidence="6" id="KW-0349">Heme</keyword>
<dbReference type="EMBL" id="JAADJZ010000018">
    <property type="protein sequence ID" value="KAF2868641.1"/>
    <property type="molecule type" value="Genomic_DNA"/>
</dbReference>
<dbReference type="Pfam" id="PF00067">
    <property type="entry name" value="p450"/>
    <property type="match status" value="1"/>
</dbReference>
<evidence type="ECO:0000256" key="2">
    <source>
        <dbReference type="ARBA" id="ARBA00023026"/>
    </source>
</evidence>
<evidence type="ECO:0000256" key="6">
    <source>
        <dbReference type="PIRSR" id="PIRSR602401-1"/>
    </source>
</evidence>
<dbReference type="Proteomes" id="UP000481861">
    <property type="component" value="Unassembled WGS sequence"/>
</dbReference>
<evidence type="ECO:0000256" key="4">
    <source>
        <dbReference type="ARBA" id="ARBA00068222"/>
    </source>
</evidence>
<keyword evidence="7" id="KW-0812">Transmembrane</keyword>
<keyword evidence="7" id="KW-1133">Transmembrane helix</keyword>
<dbReference type="GO" id="GO:0005506">
    <property type="term" value="F:iron ion binding"/>
    <property type="evidence" value="ECO:0007669"/>
    <property type="project" value="InterPro"/>
</dbReference>
<dbReference type="Gene3D" id="1.10.630.10">
    <property type="entry name" value="Cytochrome P450"/>
    <property type="match status" value="1"/>
</dbReference>
<dbReference type="OrthoDB" id="3934656at2759"/>
<comment type="cofactor">
    <cofactor evidence="6">
        <name>heme</name>
        <dbReference type="ChEBI" id="CHEBI:30413"/>
    </cofactor>
</comment>
<proteinExistence type="predicted"/>
<evidence type="ECO:0000256" key="5">
    <source>
        <dbReference type="ARBA" id="ARBA00079990"/>
    </source>
</evidence>
<dbReference type="InterPro" id="IPR036396">
    <property type="entry name" value="Cyt_P450_sf"/>
</dbReference>
<evidence type="ECO:0000256" key="1">
    <source>
        <dbReference type="ARBA" id="ARBA00004972"/>
    </source>
</evidence>